<feature type="domain" description="HIT" evidence="2">
    <location>
        <begin position="1"/>
        <end position="72"/>
    </location>
</feature>
<dbReference type="InterPro" id="IPR036265">
    <property type="entry name" value="HIT-like_sf"/>
</dbReference>
<proteinExistence type="predicted"/>
<evidence type="ECO:0000313" key="3">
    <source>
        <dbReference type="EMBL" id="KAB2788636.1"/>
    </source>
</evidence>
<protein>
    <submittedName>
        <fullName evidence="3">HIT domain-containing protein</fullName>
    </submittedName>
</protein>
<evidence type="ECO:0000256" key="1">
    <source>
        <dbReference type="PROSITE-ProRule" id="PRU00464"/>
    </source>
</evidence>
<dbReference type="Proteomes" id="UP000441102">
    <property type="component" value="Unassembled WGS sequence"/>
</dbReference>
<name>A0A6I0DK35_BRUAN</name>
<reference evidence="3 4" key="1">
    <citation type="submission" date="2019-09" db="EMBL/GenBank/DDBJ databases">
        <title>Taxonomic organization of the family Brucellaceae based on a phylogenomic approach.</title>
        <authorList>
            <person name="Leclercq S."/>
            <person name="Cloeckaert A."/>
            <person name="Zygmunt M.S."/>
        </authorList>
    </citation>
    <scope>NUCLEOTIDE SEQUENCE [LARGE SCALE GENOMIC DNA]</scope>
    <source>
        <strain evidence="3 4">CCUG 34461</strain>
    </source>
</reference>
<comment type="caution">
    <text evidence="3">The sequence shown here is derived from an EMBL/GenBank/DDBJ whole genome shotgun (WGS) entry which is preliminary data.</text>
</comment>
<accession>A0A6I0DK35</accession>
<dbReference type="GO" id="GO:0003824">
    <property type="term" value="F:catalytic activity"/>
    <property type="evidence" value="ECO:0007669"/>
    <property type="project" value="InterPro"/>
</dbReference>
<gene>
    <name evidence="3" type="ORF">F9L06_26010</name>
</gene>
<evidence type="ECO:0000313" key="4">
    <source>
        <dbReference type="Proteomes" id="UP000441102"/>
    </source>
</evidence>
<dbReference type="Gene3D" id="3.30.428.10">
    <property type="entry name" value="HIT-like"/>
    <property type="match status" value="1"/>
</dbReference>
<dbReference type="Pfam" id="PF01230">
    <property type="entry name" value="HIT"/>
    <property type="match status" value="1"/>
</dbReference>
<dbReference type="AlphaFoldDB" id="A0A6I0DK35"/>
<evidence type="ECO:0000259" key="2">
    <source>
        <dbReference type="PROSITE" id="PS51084"/>
    </source>
</evidence>
<dbReference type="InterPro" id="IPR011146">
    <property type="entry name" value="HIT-like"/>
</dbReference>
<dbReference type="SUPFAM" id="SSF54197">
    <property type="entry name" value="HIT-like"/>
    <property type="match status" value="1"/>
</dbReference>
<comment type="caution">
    <text evidence="1">Lacks conserved residue(s) required for the propagation of feature annotation.</text>
</comment>
<sequence>MIIPHHHVETPFDFTAEEWADLGHMLGEAKNRLAEFNPDGFTVGWNIGAAGGQHIFHAHMQVICRFADEPSAGQGLRDFLRTTT</sequence>
<dbReference type="EMBL" id="WBWX01000025">
    <property type="protein sequence ID" value="KAB2788636.1"/>
    <property type="molecule type" value="Genomic_DNA"/>
</dbReference>
<dbReference type="PROSITE" id="PS51084">
    <property type="entry name" value="HIT_2"/>
    <property type="match status" value="1"/>
</dbReference>
<organism evidence="3 4">
    <name type="scientific">Brucella anthropi</name>
    <name type="common">Ochrobactrum anthropi</name>
    <dbReference type="NCBI Taxonomy" id="529"/>
    <lineage>
        <taxon>Bacteria</taxon>
        <taxon>Pseudomonadati</taxon>
        <taxon>Pseudomonadota</taxon>
        <taxon>Alphaproteobacteria</taxon>
        <taxon>Hyphomicrobiales</taxon>
        <taxon>Brucellaceae</taxon>
        <taxon>Brucella/Ochrobactrum group</taxon>
        <taxon>Brucella</taxon>
    </lineage>
</organism>